<keyword evidence="4" id="KW-1185">Reference proteome</keyword>
<keyword evidence="1" id="KW-1133">Transmembrane helix</keyword>
<dbReference type="InterPro" id="IPR010559">
    <property type="entry name" value="Sig_transdc_His_kin_internal"/>
</dbReference>
<dbReference type="Proteomes" id="UP000245999">
    <property type="component" value="Chromosome"/>
</dbReference>
<dbReference type="GO" id="GO:0016020">
    <property type="term" value="C:membrane"/>
    <property type="evidence" value="ECO:0007669"/>
    <property type="project" value="InterPro"/>
</dbReference>
<proteinExistence type="predicted"/>
<dbReference type="AlphaFoldDB" id="A0A2Z3GLD9"/>
<evidence type="ECO:0000256" key="1">
    <source>
        <dbReference type="SAM" id="Phobius"/>
    </source>
</evidence>
<evidence type="ECO:0000313" key="3">
    <source>
        <dbReference type="EMBL" id="AWM32892.1"/>
    </source>
</evidence>
<keyword evidence="1" id="KW-0812">Transmembrane</keyword>
<feature type="transmembrane region" description="Helical" evidence="1">
    <location>
        <begin position="51"/>
        <end position="69"/>
    </location>
</feature>
<dbReference type="Pfam" id="PF06580">
    <property type="entry name" value="His_kinase"/>
    <property type="match status" value="1"/>
</dbReference>
<keyword evidence="1" id="KW-0472">Membrane</keyword>
<evidence type="ECO:0000313" key="4">
    <source>
        <dbReference type="Proteomes" id="UP000245999"/>
    </source>
</evidence>
<dbReference type="Gene3D" id="3.30.565.10">
    <property type="entry name" value="Histidine kinase-like ATPase, C-terminal domain"/>
    <property type="match status" value="1"/>
</dbReference>
<dbReference type="GO" id="GO:0000155">
    <property type="term" value="F:phosphorelay sensor kinase activity"/>
    <property type="evidence" value="ECO:0007669"/>
    <property type="project" value="InterPro"/>
</dbReference>
<dbReference type="RefSeq" id="WP_109655987.1">
    <property type="nucleotide sequence ID" value="NZ_CP029145.1"/>
</dbReference>
<dbReference type="KEGG" id="hnv:DDQ68_08925"/>
<evidence type="ECO:0000259" key="2">
    <source>
        <dbReference type="Pfam" id="PF06580"/>
    </source>
</evidence>
<name>A0A2Z3GLD9_9BACT</name>
<organism evidence="3 4">
    <name type="scientific">Hymenobacter nivis</name>
    <dbReference type="NCBI Taxonomy" id="1850093"/>
    <lineage>
        <taxon>Bacteria</taxon>
        <taxon>Pseudomonadati</taxon>
        <taxon>Bacteroidota</taxon>
        <taxon>Cytophagia</taxon>
        <taxon>Cytophagales</taxon>
        <taxon>Hymenobacteraceae</taxon>
        <taxon>Hymenobacter</taxon>
    </lineage>
</organism>
<sequence length="387" mass="42505">MAHSLVAPPAVPLPLPPPAPPYSPPYADAAPPGTPWVTTVARSNVRAFGRVLGWIMLACAVTALLFAPPPWRDPLGYTVSFGIAFCYAAGLWFANAYTADLLNLRTGWSEQPIRRLLLTVGTSFLASLLVIVLVGELSAVLLFHRPLGYTLRHQFFANSAMPLLTTVVISLFMHSRSFLLAWREATVRAERLEKESAVARLDSLRRQVDPHFLFNALNALTSLVEEADPARAVRFIRQLSSVYRYVLDSQSQELVPLAEELAFAEAYVFLQKTRLDEALQVELDVPPTGALAGLFLPPLALQLLLENALKHNTAYQADPLRLRVAVDAAAATLTVRNTRRPRRLAPGEASGRGLANLRARYVFFTDRPVAAGPVGEEFVVTLPLLKL</sequence>
<gene>
    <name evidence="3" type="ORF">DDQ68_08925</name>
</gene>
<dbReference type="OrthoDB" id="927174at2"/>
<dbReference type="PANTHER" id="PTHR34220:SF7">
    <property type="entry name" value="SENSOR HISTIDINE KINASE YPDA"/>
    <property type="match status" value="1"/>
</dbReference>
<feature type="transmembrane region" description="Helical" evidence="1">
    <location>
        <begin position="116"/>
        <end position="143"/>
    </location>
</feature>
<feature type="transmembrane region" description="Helical" evidence="1">
    <location>
        <begin position="75"/>
        <end position="95"/>
    </location>
</feature>
<feature type="transmembrane region" description="Helical" evidence="1">
    <location>
        <begin position="155"/>
        <end position="173"/>
    </location>
</feature>
<dbReference type="EMBL" id="CP029145">
    <property type="protein sequence ID" value="AWM32892.1"/>
    <property type="molecule type" value="Genomic_DNA"/>
</dbReference>
<dbReference type="InterPro" id="IPR036890">
    <property type="entry name" value="HATPase_C_sf"/>
</dbReference>
<feature type="domain" description="Signal transduction histidine kinase internal region" evidence="2">
    <location>
        <begin position="199"/>
        <end position="278"/>
    </location>
</feature>
<dbReference type="PANTHER" id="PTHR34220">
    <property type="entry name" value="SENSOR HISTIDINE KINASE YPDA"/>
    <property type="match status" value="1"/>
</dbReference>
<reference evidence="4" key="1">
    <citation type="submission" date="2018-04" db="EMBL/GenBank/DDBJ databases">
        <title>Complete genome of Antarctic heterotrophic bacterium Hymenobacter nivis.</title>
        <authorList>
            <person name="Terashima M."/>
        </authorList>
    </citation>
    <scope>NUCLEOTIDE SEQUENCE [LARGE SCALE GENOMIC DNA]</scope>
    <source>
        <strain evidence="4">NBRC 111535</strain>
    </source>
</reference>
<dbReference type="InterPro" id="IPR050640">
    <property type="entry name" value="Bact_2-comp_sensor_kinase"/>
</dbReference>
<protein>
    <recommendedName>
        <fullName evidence="2">Signal transduction histidine kinase internal region domain-containing protein</fullName>
    </recommendedName>
</protein>
<accession>A0A2Z3GLD9</accession>